<evidence type="ECO:0000313" key="2">
    <source>
        <dbReference type="EMBL" id="SDJ66405.1"/>
    </source>
</evidence>
<feature type="transmembrane region" description="Helical" evidence="1">
    <location>
        <begin position="63"/>
        <end position="80"/>
    </location>
</feature>
<name>A0A1G8VLY4_9GAMM</name>
<sequence length="96" mass="10398">MVETTEVRPCPGCGERAIATAELAGGTHCRACGGAVEISVLYSVALSLVLLLLLKFFIVRGDLVIAAGILALMVVRWLHLDRFDARYLPLVTAHHR</sequence>
<dbReference type="EMBL" id="FNFH01000001">
    <property type="protein sequence ID" value="SDJ66405.1"/>
    <property type="molecule type" value="Genomic_DNA"/>
</dbReference>
<keyword evidence="1" id="KW-0812">Transmembrane</keyword>
<evidence type="ECO:0000313" key="3">
    <source>
        <dbReference type="Proteomes" id="UP000199305"/>
    </source>
</evidence>
<keyword evidence="1" id="KW-1133">Transmembrane helix</keyword>
<gene>
    <name evidence="2" type="ORF">SAMN05216212_0606</name>
</gene>
<accession>A0A1G8VLY4</accession>
<keyword evidence="3" id="KW-1185">Reference proteome</keyword>
<organism evidence="2 3">
    <name type="scientific">Microbulbifer yueqingensis</name>
    <dbReference type="NCBI Taxonomy" id="658219"/>
    <lineage>
        <taxon>Bacteria</taxon>
        <taxon>Pseudomonadati</taxon>
        <taxon>Pseudomonadota</taxon>
        <taxon>Gammaproteobacteria</taxon>
        <taxon>Cellvibrionales</taxon>
        <taxon>Microbulbiferaceae</taxon>
        <taxon>Microbulbifer</taxon>
    </lineage>
</organism>
<dbReference type="Proteomes" id="UP000199305">
    <property type="component" value="Unassembled WGS sequence"/>
</dbReference>
<dbReference type="AlphaFoldDB" id="A0A1G8VLY4"/>
<keyword evidence="1" id="KW-0472">Membrane</keyword>
<feature type="transmembrane region" description="Helical" evidence="1">
    <location>
        <begin position="40"/>
        <end position="58"/>
    </location>
</feature>
<proteinExistence type="predicted"/>
<reference evidence="3" key="1">
    <citation type="submission" date="2016-10" db="EMBL/GenBank/DDBJ databases">
        <authorList>
            <person name="Varghese N."/>
            <person name="Submissions S."/>
        </authorList>
    </citation>
    <scope>NUCLEOTIDE SEQUENCE [LARGE SCALE GENOMIC DNA]</scope>
    <source>
        <strain evidence="3">CGMCC 1.10658</strain>
    </source>
</reference>
<protein>
    <submittedName>
        <fullName evidence="2">Uncharacterized protein</fullName>
    </submittedName>
</protein>
<evidence type="ECO:0000256" key="1">
    <source>
        <dbReference type="SAM" id="Phobius"/>
    </source>
</evidence>